<dbReference type="AlphaFoldDB" id="A0A8T0SJS1"/>
<dbReference type="Pfam" id="PF03478">
    <property type="entry name" value="Beta-prop_KIB1-4"/>
    <property type="match status" value="1"/>
</dbReference>
<protein>
    <recommendedName>
        <fullName evidence="2">KIB1-4 beta-propeller domain-containing protein</fullName>
    </recommendedName>
</protein>
<evidence type="ECO:0000256" key="1">
    <source>
        <dbReference type="SAM" id="MobiDB-lite"/>
    </source>
</evidence>
<name>A0A8T0SJS1_PANVG</name>
<dbReference type="PANTHER" id="PTHR44586:SF25">
    <property type="entry name" value="(WILD MALAYSIAN BANANA) HYPOTHETICAL PROTEIN"/>
    <property type="match status" value="1"/>
</dbReference>
<proteinExistence type="predicted"/>
<feature type="compositionally biased region" description="Acidic residues" evidence="1">
    <location>
        <begin position="273"/>
        <end position="287"/>
    </location>
</feature>
<organism evidence="3 4">
    <name type="scientific">Panicum virgatum</name>
    <name type="common">Blackwell switchgrass</name>
    <dbReference type="NCBI Taxonomy" id="38727"/>
    <lineage>
        <taxon>Eukaryota</taxon>
        <taxon>Viridiplantae</taxon>
        <taxon>Streptophyta</taxon>
        <taxon>Embryophyta</taxon>
        <taxon>Tracheophyta</taxon>
        <taxon>Spermatophyta</taxon>
        <taxon>Magnoliopsida</taxon>
        <taxon>Liliopsida</taxon>
        <taxon>Poales</taxon>
        <taxon>Poaceae</taxon>
        <taxon>PACMAD clade</taxon>
        <taxon>Panicoideae</taxon>
        <taxon>Panicodae</taxon>
        <taxon>Paniceae</taxon>
        <taxon>Panicinae</taxon>
        <taxon>Panicum</taxon>
        <taxon>Panicum sect. Hiantes</taxon>
    </lineage>
</organism>
<feature type="region of interest" description="Disordered" evidence="1">
    <location>
        <begin position="431"/>
        <end position="471"/>
    </location>
</feature>
<comment type="caution">
    <text evidence="3">The sequence shown here is derived from an EMBL/GenBank/DDBJ whole genome shotgun (WGS) entry which is preliminary data.</text>
</comment>
<evidence type="ECO:0000313" key="3">
    <source>
        <dbReference type="EMBL" id="KAG2599702.1"/>
    </source>
</evidence>
<dbReference type="PANTHER" id="PTHR44586">
    <property type="entry name" value="F-BOX DOMAIN CONTAINING PROTEIN, EXPRESSED"/>
    <property type="match status" value="1"/>
</dbReference>
<evidence type="ECO:0000259" key="2">
    <source>
        <dbReference type="Pfam" id="PF03478"/>
    </source>
</evidence>
<feature type="region of interest" description="Disordered" evidence="1">
    <location>
        <begin position="267"/>
        <end position="294"/>
    </location>
</feature>
<accession>A0A8T0SJS1</accession>
<keyword evidence="4" id="KW-1185">Reference proteome</keyword>
<gene>
    <name evidence="3" type="ORF">PVAP13_5KG436600</name>
</gene>
<dbReference type="Proteomes" id="UP000823388">
    <property type="component" value="Chromosome 5K"/>
</dbReference>
<sequence length="471" mass="51551">MDWAGLPAELLIEFAVRLTVIGWLNFRADDTTTATFFSFLDGRCRTAPLPEPAIRSPLWIGSARGWVVTADEECSLHLLNPITGAQLPLPCITTMGGFFQALPRTAGGKATGFLFDESSFLAVHWPERAFYEHARPDEIPIDRMPQRFLRKAVPLRDPASGCGGDGEHLVVMIHGPRYKLAFARRRDARWVTLPSPYLFEDVILHKGQLYAMTACGALLVWEPDGETFRSRVAVPEHDEGEEYVVFRKYLAESLDGDLVLVWREHRSSNGGDGESDDSSTSDDDDGGDYAKPDPTVGFQVFVLREGRQGRREWKELRDLGGAALFIGYNSAVFFPAGEVPGLLPDCIYFTDDTVGIISCRNKQEPRDMGVFTFQHEEQSRNADAISGPALKPLAPAHLGHAIYRYCEGMGGPPTGAVAGKKMGRRSWSLPLGGTEGVRPAWGGQESGGHREGRGVLEGGECEGSAEPGGRG</sequence>
<reference evidence="3" key="1">
    <citation type="submission" date="2020-05" db="EMBL/GenBank/DDBJ databases">
        <title>WGS assembly of Panicum virgatum.</title>
        <authorList>
            <person name="Lovell J.T."/>
            <person name="Jenkins J."/>
            <person name="Shu S."/>
            <person name="Juenger T.E."/>
            <person name="Schmutz J."/>
        </authorList>
    </citation>
    <scope>NUCLEOTIDE SEQUENCE</scope>
    <source>
        <strain evidence="3">AP13</strain>
    </source>
</reference>
<dbReference type="InterPro" id="IPR005174">
    <property type="entry name" value="KIB1-4_b-propeller"/>
</dbReference>
<evidence type="ECO:0000313" key="4">
    <source>
        <dbReference type="Proteomes" id="UP000823388"/>
    </source>
</evidence>
<feature type="domain" description="KIB1-4 beta-propeller" evidence="2">
    <location>
        <begin position="36"/>
        <end position="371"/>
    </location>
</feature>
<dbReference type="EMBL" id="CM029045">
    <property type="protein sequence ID" value="KAG2599702.1"/>
    <property type="molecule type" value="Genomic_DNA"/>
</dbReference>